<dbReference type="EMBL" id="CAAALY010025602">
    <property type="protein sequence ID" value="VEL15715.1"/>
    <property type="molecule type" value="Genomic_DNA"/>
</dbReference>
<protein>
    <submittedName>
        <fullName evidence="2">Uncharacterized protein</fullName>
    </submittedName>
</protein>
<feature type="region of interest" description="Disordered" evidence="1">
    <location>
        <begin position="35"/>
        <end position="80"/>
    </location>
</feature>
<evidence type="ECO:0000256" key="1">
    <source>
        <dbReference type="SAM" id="MobiDB-lite"/>
    </source>
</evidence>
<sequence>MTSIRAVDSIIEVIISIGQLGQHVTVPVRLTMPQASSTSTTSGNVASEQAIVSSTNSRAFSSQRSRRSLGEGRHSTGSQETEHTGLFYTLLDNLLPSWDARLGLTVLIVITLLLILLSRNLPSYSFVSKTLGSLDTGLPTPRSPNSLSRGRFQLSNTDYSSWLWSNPIRSPPQSMSSASDIRLDGMFSHGRQSIGIASPIPQKRISPYGGHFDGPKPHGIADGGSGDVTSSLWSTQRRNIDGGPLRLRSAFDASF</sequence>
<comment type="caution">
    <text evidence="2">The sequence shown here is derived from an EMBL/GenBank/DDBJ whole genome shotgun (WGS) entry which is preliminary data.</text>
</comment>
<keyword evidence="3" id="KW-1185">Reference proteome</keyword>
<evidence type="ECO:0000313" key="3">
    <source>
        <dbReference type="Proteomes" id="UP000784294"/>
    </source>
</evidence>
<gene>
    <name evidence="2" type="ORF">PXEA_LOCUS9155</name>
</gene>
<dbReference type="Proteomes" id="UP000784294">
    <property type="component" value="Unassembled WGS sequence"/>
</dbReference>
<dbReference type="AlphaFoldDB" id="A0A448WMY1"/>
<feature type="region of interest" description="Disordered" evidence="1">
    <location>
        <begin position="209"/>
        <end position="231"/>
    </location>
</feature>
<feature type="compositionally biased region" description="Polar residues" evidence="1">
    <location>
        <begin position="35"/>
        <end position="56"/>
    </location>
</feature>
<evidence type="ECO:0000313" key="2">
    <source>
        <dbReference type="EMBL" id="VEL15715.1"/>
    </source>
</evidence>
<organism evidence="2 3">
    <name type="scientific">Protopolystoma xenopodis</name>
    <dbReference type="NCBI Taxonomy" id="117903"/>
    <lineage>
        <taxon>Eukaryota</taxon>
        <taxon>Metazoa</taxon>
        <taxon>Spiralia</taxon>
        <taxon>Lophotrochozoa</taxon>
        <taxon>Platyhelminthes</taxon>
        <taxon>Monogenea</taxon>
        <taxon>Polyopisthocotylea</taxon>
        <taxon>Polystomatidea</taxon>
        <taxon>Polystomatidae</taxon>
        <taxon>Protopolystoma</taxon>
    </lineage>
</organism>
<accession>A0A448WMY1</accession>
<reference evidence="2" key="1">
    <citation type="submission" date="2018-11" db="EMBL/GenBank/DDBJ databases">
        <authorList>
            <consortium name="Pathogen Informatics"/>
        </authorList>
    </citation>
    <scope>NUCLEOTIDE SEQUENCE</scope>
</reference>
<proteinExistence type="predicted"/>
<name>A0A448WMY1_9PLAT</name>